<dbReference type="OrthoDB" id="5933722at2"/>
<evidence type="ECO:0000313" key="10">
    <source>
        <dbReference type="Proteomes" id="UP000199306"/>
    </source>
</evidence>
<dbReference type="InterPro" id="IPR025857">
    <property type="entry name" value="MacB_PCD"/>
</dbReference>
<dbReference type="STRING" id="1079859.SAMN04515674_109164"/>
<dbReference type="AlphaFoldDB" id="A0A1I5VJT0"/>
<dbReference type="InterPro" id="IPR003838">
    <property type="entry name" value="ABC3_permease_C"/>
</dbReference>
<keyword evidence="3 6" id="KW-0812">Transmembrane</keyword>
<evidence type="ECO:0000259" key="7">
    <source>
        <dbReference type="Pfam" id="PF02687"/>
    </source>
</evidence>
<proteinExistence type="predicted"/>
<dbReference type="PANTHER" id="PTHR30572">
    <property type="entry name" value="MEMBRANE COMPONENT OF TRANSPORTER-RELATED"/>
    <property type="match status" value="1"/>
</dbReference>
<evidence type="ECO:0000256" key="4">
    <source>
        <dbReference type="ARBA" id="ARBA00022989"/>
    </source>
</evidence>
<dbReference type="Proteomes" id="UP000199306">
    <property type="component" value="Unassembled WGS sequence"/>
</dbReference>
<dbReference type="EMBL" id="FOXH01000009">
    <property type="protein sequence ID" value="SFQ07765.1"/>
    <property type="molecule type" value="Genomic_DNA"/>
</dbReference>
<dbReference type="GO" id="GO:0005886">
    <property type="term" value="C:plasma membrane"/>
    <property type="evidence" value="ECO:0007669"/>
    <property type="project" value="UniProtKB-SubCell"/>
</dbReference>
<evidence type="ECO:0000256" key="2">
    <source>
        <dbReference type="ARBA" id="ARBA00022475"/>
    </source>
</evidence>
<feature type="transmembrane region" description="Helical" evidence="6">
    <location>
        <begin position="742"/>
        <end position="761"/>
    </location>
</feature>
<feature type="transmembrane region" description="Helical" evidence="6">
    <location>
        <begin position="438"/>
        <end position="458"/>
    </location>
</feature>
<evidence type="ECO:0000256" key="6">
    <source>
        <dbReference type="SAM" id="Phobius"/>
    </source>
</evidence>
<comment type="subcellular location">
    <subcellularLocation>
        <location evidence="1">Cell membrane</location>
        <topology evidence="1">Multi-pass membrane protein</topology>
    </subcellularLocation>
</comment>
<name>A0A1I5VJT0_9BACT</name>
<sequence>MFRSYLKIAIRNLIKNKVYSLINICGLAIGLTCFILISMYILDELSYDRFYPNAERIYRINSEIRFGDADLNMALSSDPMGAALKKDYPQVEQYTRLYTSEGAKQIKKGMTFVREDNICYADSTFFDVFRIPVIDGDLKTALNDPNSIAISEKSAIKYFKTTEAAGKTLEIGTDQKALYKVTAVYKDIPENAHFKLDFILPMSNLKYGFGNFLSHNFYTYIVLKEGVDYKVFNRKFDDIIAKYVLPQVTQFIKINTMDDFKKAGNKLEYSLIPLTDIHLRSDKADELRANGDIRYVYIFSIVAVFILLIACINFINLTTARSANRAKEVGIKKTLGSQRSSLVLQFIVESMFTSCLAFIIALFLVILLLPYFNDITTKSFTASSLFNSQYLPYLLIMPLIVGVIAGYYPAFFLSSFHPIKAIKGKLTGGYSKNNMRDILVTFQFVTSLILICGTIVIYQQLNYIHTKNLGFAKDQVLIVNSTSALKNNTNAFKNEISKIAGIKNASNAGYIPVEASARNGHVFSKEAVMDAKNGLLMQFWQIDYDYIPTFGMEIKKGRNFSRSFGAADSNRVIINESTAAILGYKDPIGKKIYSSSGTLGSSEVTAYEIVGVVKNFHYESLRHTVEPLCMILGNSNWELAFKIESKNVPSIINQIEDKWKKISPEIPFGYKFLDESFDQMYRSEQRVGKIALTFAVLTMFIACMGLFGLVTYISEQRTKEIGIRKVLGASIFNIVKLLSHDLLRLVLLSILIAFPLAYFFMHKWLQNFAYGVGISWWTFVCTGIGALLIAFSTVSYRGIRAALANPVKSLRSE</sequence>
<evidence type="ECO:0000256" key="1">
    <source>
        <dbReference type="ARBA" id="ARBA00004651"/>
    </source>
</evidence>
<keyword evidence="2" id="KW-1003">Cell membrane</keyword>
<dbReference type="GO" id="GO:0022857">
    <property type="term" value="F:transmembrane transporter activity"/>
    <property type="evidence" value="ECO:0007669"/>
    <property type="project" value="TreeGrafter"/>
</dbReference>
<keyword evidence="5 6" id="KW-0472">Membrane</keyword>
<feature type="transmembrane region" description="Helical" evidence="6">
    <location>
        <begin position="21"/>
        <end position="42"/>
    </location>
</feature>
<feature type="domain" description="ABC3 transporter permease C-terminal" evidence="7">
    <location>
        <begin position="693"/>
        <end position="796"/>
    </location>
</feature>
<feature type="domain" description="MacB-like periplasmic core" evidence="8">
    <location>
        <begin position="20"/>
        <end position="234"/>
    </location>
</feature>
<gene>
    <name evidence="9" type="ORF">SAMN04515674_109164</name>
</gene>
<dbReference type="InterPro" id="IPR050250">
    <property type="entry name" value="Macrolide_Exporter_MacB"/>
</dbReference>
<feature type="domain" description="MacB-like periplasmic core" evidence="8">
    <location>
        <begin position="474"/>
        <end position="615"/>
    </location>
</feature>
<dbReference type="PANTHER" id="PTHR30572:SF18">
    <property type="entry name" value="ABC-TYPE MACROLIDE FAMILY EXPORT SYSTEM PERMEASE COMPONENT 2"/>
    <property type="match status" value="1"/>
</dbReference>
<protein>
    <submittedName>
        <fullName evidence="9">Putative ABC transport system permease protein</fullName>
    </submittedName>
</protein>
<feature type="transmembrane region" description="Helical" evidence="6">
    <location>
        <begin position="342"/>
        <end position="372"/>
    </location>
</feature>
<feature type="transmembrane region" description="Helical" evidence="6">
    <location>
        <begin position="690"/>
        <end position="714"/>
    </location>
</feature>
<reference evidence="9 10" key="1">
    <citation type="submission" date="2016-10" db="EMBL/GenBank/DDBJ databases">
        <authorList>
            <person name="de Groot N.N."/>
        </authorList>
    </citation>
    <scope>NUCLEOTIDE SEQUENCE [LARGE SCALE GENOMIC DNA]</scope>
    <source>
        <strain evidence="10">E92,LMG 26720,CCM 7988</strain>
    </source>
</reference>
<evidence type="ECO:0000313" key="9">
    <source>
        <dbReference type="EMBL" id="SFQ07765.1"/>
    </source>
</evidence>
<dbReference type="RefSeq" id="WP_092018184.1">
    <property type="nucleotide sequence ID" value="NZ_FOXH01000009.1"/>
</dbReference>
<keyword evidence="10" id="KW-1185">Reference proteome</keyword>
<feature type="transmembrane region" description="Helical" evidence="6">
    <location>
        <begin position="392"/>
        <end position="417"/>
    </location>
</feature>
<feature type="transmembrane region" description="Helical" evidence="6">
    <location>
        <begin position="295"/>
        <end position="317"/>
    </location>
</feature>
<accession>A0A1I5VJT0</accession>
<organism evidence="9 10">
    <name type="scientific">Pseudarcicella hirudinis</name>
    <dbReference type="NCBI Taxonomy" id="1079859"/>
    <lineage>
        <taxon>Bacteria</taxon>
        <taxon>Pseudomonadati</taxon>
        <taxon>Bacteroidota</taxon>
        <taxon>Cytophagia</taxon>
        <taxon>Cytophagales</taxon>
        <taxon>Flectobacillaceae</taxon>
        <taxon>Pseudarcicella</taxon>
    </lineage>
</organism>
<evidence type="ECO:0000259" key="8">
    <source>
        <dbReference type="Pfam" id="PF12704"/>
    </source>
</evidence>
<dbReference type="Pfam" id="PF12704">
    <property type="entry name" value="MacB_PCD"/>
    <property type="match status" value="2"/>
</dbReference>
<feature type="transmembrane region" description="Helical" evidence="6">
    <location>
        <begin position="767"/>
        <end position="791"/>
    </location>
</feature>
<feature type="domain" description="ABC3 transporter permease C-terminal" evidence="7">
    <location>
        <begin position="301"/>
        <end position="416"/>
    </location>
</feature>
<evidence type="ECO:0000256" key="5">
    <source>
        <dbReference type="ARBA" id="ARBA00023136"/>
    </source>
</evidence>
<dbReference type="Pfam" id="PF02687">
    <property type="entry name" value="FtsX"/>
    <property type="match status" value="2"/>
</dbReference>
<evidence type="ECO:0000256" key="3">
    <source>
        <dbReference type="ARBA" id="ARBA00022692"/>
    </source>
</evidence>
<keyword evidence="4 6" id="KW-1133">Transmembrane helix</keyword>